<dbReference type="AlphaFoldDB" id="A0A165HJ29"/>
<proteinExistence type="predicted"/>
<reference evidence="1 2" key="1">
    <citation type="journal article" date="2016" name="Fungal Biol.">
        <title>The genome of Xylona heveae provides a window into fungal endophytism.</title>
        <authorList>
            <person name="Gazis R."/>
            <person name="Kuo A."/>
            <person name="Riley R."/>
            <person name="LaButti K."/>
            <person name="Lipzen A."/>
            <person name="Lin J."/>
            <person name="Amirebrahimi M."/>
            <person name="Hesse C.N."/>
            <person name="Spatafora J.W."/>
            <person name="Henrissat B."/>
            <person name="Hainaut M."/>
            <person name="Grigoriev I.V."/>
            <person name="Hibbett D.S."/>
        </authorList>
    </citation>
    <scope>NUCLEOTIDE SEQUENCE [LARGE SCALE GENOMIC DNA]</scope>
    <source>
        <strain evidence="1 2">TC161</strain>
    </source>
</reference>
<protein>
    <submittedName>
        <fullName evidence="1">Uncharacterized protein</fullName>
    </submittedName>
</protein>
<dbReference type="GeneID" id="28894122"/>
<dbReference type="Proteomes" id="UP000076632">
    <property type="component" value="Unassembled WGS sequence"/>
</dbReference>
<name>A0A165HJ29_XYLHT</name>
<dbReference type="InParanoid" id="A0A165HJ29"/>
<evidence type="ECO:0000313" key="1">
    <source>
        <dbReference type="EMBL" id="KZF23593.1"/>
    </source>
</evidence>
<organism evidence="1 2">
    <name type="scientific">Xylona heveae (strain CBS 132557 / TC161)</name>
    <dbReference type="NCBI Taxonomy" id="1328760"/>
    <lineage>
        <taxon>Eukaryota</taxon>
        <taxon>Fungi</taxon>
        <taxon>Dikarya</taxon>
        <taxon>Ascomycota</taxon>
        <taxon>Pezizomycotina</taxon>
        <taxon>Xylonomycetes</taxon>
        <taxon>Xylonales</taxon>
        <taxon>Xylonaceae</taxon>
        <taxon>Xylona</taxon>
    </lineage>
</organism>
<keyword evidence="2" id="KW-1185">Reference proteome</keyword>
<gene>
    <name evidence="1" type="ORF">L228DRAFT_120248</name>
</gene>
<dbReference type="EMBL" id="KV407457">
    <property type="protein sequence ID" value="KZF23593.1"/>
    <property type="molecule type" value="Genomic_DNA"/>
</dbReference>
<sequence>MGTCFPPFSTSDFMFYIFSFSSPFAARFVFVGNVCQYNAGKGSSVVDKIISCVLYLSIVVKVHKVYVSVSSPNGRVSVLTIVPPKDEGLTATQYCWPLAVPVRKSSKLRRGGELRLSM</sequence>
<accession>A0A165HJ29</accession>
<evidence type="ECO:0000313" key="2">
    <source>
        <dbReference type="Proteomes" id="UP000076632"/>
    </source>
</evidence>
<dbReference type="RefSeq" id="XP_018189148.1">
    <property type="nucleotide sequence ID" value="XM_018328985.1"/>
</dbReference>